<protein>
    <submittedName>
        <fullName evidence="1">Uncharacterized protein</fullName>
    </submittedName>
</protein>
<dbReference type="Proteomes" id="UP000675664">
    <property type="component" value="Unassembled WGS sequence"/>
</dbReference>
<evidence type="ECO:0000313" key="1">
    <source>
        <dbReference type="EMBL" id="MBR0598730.1"/>
    </source>
</evidence>
<keyword evidence="2" id="KW-1185">Reference proteome</keyword>
<accession>A0A8J7W4C8</accession>
<dbReference type="EMBL" id="JAGSND010000008">
    <property type="protein sequence ID" value="MBR0598730.1"/>
    <property type="molecule type" value="Genomic_DNA"/>
</dbReference>
<sequence length="53" mass="6184">MIHRLNYKTFAEEIPQHPSNGRQLLVDKFHQENTYIIAMDGDKLGLKKLKVFG</sequence>
<evidence type="ECO:0000313" key="2">
    <source>
        <dbReference type="Proteomes" id="UP000675664"/>
    </source>
</evidence>
<comment type="caution">
    <text evidence="1">The sequence shown here is derived from an EMBL/GenBank/DDBJ whole genome shotgun (WGS) entry which is preliminary data.</text>
</comment>
<organism evidence="1 2">
    <name type="scientific">Sinanaerobacter chloroacetimidivorans</name>
    <dbReference type="NCBI Taxonomy" id="2818044"/>
    <lineage>
        <taxon>Bacteria</taxon>
        <taxon>Bacillati</taxon>
        <taxon>Bacillota</taxon>
        <taxon>Clostridia</taxon>
        <taxon>Peptostreptococcales</taxon>
        <taxon>Anaerovoracaceae</taxon>
        <taxon>Sinanaerobacter</taxon>
    </lineage>
</organism>
<proteinExistence type="predicted"/>
<reference evidence="1" key="2">
    <citation type="submission" date="2021-04" db="EMBL/GenBank/DDBJ databases">
        <authorList>
            <person name="Liu J."/>
        </authorList>
    </citation>
    <scope>NUCLEOTIDE SEQUENCE</scope>
    <source>
        <strain evidence="1">BAD-6</strain>
    </source>
</reference>
<dbReference type="RefSeq" id="WP_227018861.1">
    <property type="nucleotide sequence ID" value="NZ_JAGSND010000008.1"/>
</dbReference>
<reference evidence="1" key="1">
    <citation type="submission" date="2021-04" db="EMBL/GenBank/DDBJ databases">
        <title>Sinoanaerobacter chloroacetimidivorans sp. nov., an obligate anaerobic bacterium isolated from anaerobic sludge.</title>
        <authorList>
            <person name="Bao Y."/>
        </authorList>
    </citation>
    <scope>NUCLEOTIDE SEQUENCE</scope>
    <source>
        <strain evidence="1">BAD-6</strain>
    </source>
</reference>
<gene>
    <name evidence="1" type="ORF">KCX82_12640</name>
</gene>
<dbReference type="AlphaFoldDB" id="A0A8J7W4C8"/>
<name>A0A8J7W4C8_9FIRM</name>